<comment type="caution">
    <text evidence="2">The sequence shown here is derived from an EMBL/GenBank/DDBJ whole genome shotgun (WGS) entry which is preliminary data.</text>
</comment>
<dbReference type="EMBL" id="BSYO01000014">
    <property type="protein sequence ID" value="GMH14820.1"/>
    <property type="molecule type" value="Genomic_DNA"/>
</dbReference>
<proteinExistence type="predicted"/>
<dbReference type="Proteomes" id="UP001279734">
    <property type="component" value="Unassembled WGS sequence"/>
</dbReference>
<evidence type="ECO:0000313" key="2">
    <source>
        <dbReference type="EMBL" id="GMH14820.1"/>
    </source>
</evidence>
<feature type="compositionally biased region" description="Polar residues" evidence="1">
    <location>
        <begin position="54"/>
        <end position="66"/>
    </location>
</feature>
<feature type="region of interest" description="Disordered" evidence="1">
    <location>
        <begin position="33"/>
        <end position="66"/>
    </location>
</feature>
<name>A0AAD3XSP5_NEPGR</name>
<dbReference type="AlphaFoldDB" id="A0AAD3XSP5"/>
<evidence type="ECO:0000313" key="3">
    <source>
        <dbReference type="Proteomes" id="UP001279734"/>
    </source>
</evidence>
<accession>A0AAD3XSP5</accession>
<reference evidence="2" key="1">
    <citation type="submission" date="2023-05" db="EMBL/GenBank/DDBJ databases">
        <title>Nepenthes gracilis genome sequencing.</title>
        <authorList>
            <person name="Fukushima K."/>
        </authorList>
    </citation>
    <scope>NUCLEOTIDE SEQUENCE</scope>
    <source>
        <strain evidence="2">SING2019-196</strain>
    </source>
</reference>
<keyword evidence="3" id="KW-1185">Reference proteome</keyword>
<sequence length="66" mass="7156">MAELSPVLLGGKIGDDISLHCVDVSRLKAGVDYGQRGRREPSSRSQFGRKLETTFPQSLKGNPANN</sequence>
<protein>
    <submittedName>
        <fullName evidence="2">Uncharacterized protein</fullName>
    </submittedName>
</protein>
<gene>
    <name evidence="2" type="ORF">Nepgr_016661</name>
</gene>
<evidence type="ECO:0000256" key="1">
    <source>
        <dbReference type="SAM" id="MobiDB-lite"/>
    </source>
</evidence>
<organism evidence="2 3">
    <name type="scientific">Nepenthes gracilis</name>
    <name type="common">Slender pitcher plant</name>
    <dbReference type="NCBI Taxonomy" id="150966"/>
    <lineage>
        <taxon>Eukaryota</taxon>
        <taxon>Viridiplantae</taxon>
        <taxon>Streptophyta</taxon>
        <taxon>Embryophyta</taxon>
        <taxon>Tracheophyta</taxon>
        <taxon>Spermatophyta</taxon>
        <taxon>Magnoliopsida</taxon>
        <taxon>eudicotyledons</taxon>
        <taxon>Gunneridae</taxon>
        <taxon>Pentapetalae</taxon>
        <taxon>Caryophyllales</taxon>
        <taxon>Nepenthaceae</taxon>
        <taxon>Nepenthes</taxon>
    </lineage>
</organism>